<reference evidence="1 2" key="1">
    <citation type="submission" date="2020-09" db="EMBL/GenBank/DDBJ databases">
        <title>Echinicola sp. CAU 1574 isolated from sand of Sido Beach.</title>
        <authorList>
            <person name="Kim W."/>
        </authorList>
    </citation>
    <scope>NUCLEOTIDE SEQUENCE [LARGE SCALE GENOMIC DNA]</scope>
    <source>
        <strain evidence="1 2">CAU 1574</strain>
    </source>
</reference>
<dbReference type="Proteomes" id="UP000647133">
    <property type="component" value="Unassembled WGS sequence"/>
</dbReference>
<organism evidence="1 2">
    <name type="scientific">Echinicola arenosa</name>
    <dbReference type="NCBI Taxonomy" id="2774144"/>
    <lineage>
        <taxon>Bacteria</taxon>
        <taxon>Pseudomonadati</taxon>
        <taxon>Bacteroidota</taxon>
        <taxon>Cytophagia</taxon>
        <taxon>Cytophagales</taxon>
        <taxon>Cyclobacteriaceae</taxon>
        <taxon>Echinicola</taxon>
    </lineage>
</organism>
<name>A0ABR9AMB6_9BACT</name>
<dbReference type="RefSeq" id="WP_192010832.1">
    <property type="nucleotide sequence ID" value="NZ_JACYTQ010000005.1"/>
</dbReference>
<keyword evidence="2" id="KW-1185">Reference proteome</keyword>
<accession>A0ABR9AMB6</accession>
<protein>
    <submittedName>
        <fullName evidence="1">Uncharacterized protein</fullName>
    </submittedName>
</protein>
<sequence length="94" mass="11281">MTFEEFKDSLNHNHPPQELNIQLQSLWFDGKGNWEHAHDLVNDLTDEDSAYVHAYLHRKEGDQWNASYWYRNANKPKPSCSLEEEWKDLVVYFL</sequence>
<evidence type="ECO:0000313" key="1">
    <source>
        <dbReference type="EMBL" id="MBD8489944.1"/>
    </source>
</evidence>
<evidence type="ECO:0000313" key="2">
    <source>
        <dbReference type="Proteomes" id="UP000647133"/>
    </source>
</evidence>
<comment type="caution">
    <text evidence="1">The sequence shown here is derived from an EMBL/GenBank/DDBJ whole genome shotgun (WGS) entry which is preliminary data.</text>
</comment>
<dbReference type="EMBL" id="JACYTQ010000005">
    <property type="protein sequence ID" value="MBD8489944.1"/>
    <property type="molecule type" value="Genomic_DNA"/>
</dbReference>
<proteinExistence type="predicted"/>
<gene>
    <name evidence="1" type="ORF">IFO69_14400</name>
</gene>